<dbReference type="InterPro" id="IPR012349">
    <property type="entry name" value="Split_barrel_FMN-bd"/>
</dbReference>
<dbReference type="SUPFAM" id="SSF50475">
    <property type="entry name" value="FMN-binding split barrel"/>
    <property type="match status" value="1"/>
</dbReference>
<dbReference type="EMBL" id="VOGW01000192">
    <property type="protein sequence ID" value="TWV31489.1"/>
    <property type="molecule type" value="Genomic_DNA"/>
</dbReference>
<keyword evidence="3" id="KW-1185">Reference proteome</keyword>
<comment type="caution">
    <text evidence="2">The sequence shown here is derived from an EMBL/GenBank/DDBJ whole genome shotgun (WGS) entry which is preliminary data.</text>
</comment>
<dbReference type="Gene3D" id="2.30.110.10">
    <property type="entry name" value="Electron Transport, Fmn-binding Protein, Chain A"/>
    <property type="match status" value="1"/>
</dbReference>
<dbReference type="PANTHER" id="PTHR34071:SF2">
    <property type="entry name" value="FLAVIN-NUCLEOTIDE-BINDING PROTEIN"/>
    <property type="match status" value="1"/>
</dbReference>
<gene>
    <name evidence="2" type="ORF">FRZ03_35045</name>
</gene>
<evidence type="ECO:0000313" key="2">
    <source>
        <dbReference type="EMBL" id="TWV31489.1"/>
    </source>
</evidence>
<protein>
    <submittedName>
        <fullName evidence="2">Pyridoxamine 5'-phosphate oxidase family protein</fullName>
    </submittedName>
</protein>
<dbReference type="Pfam" id="PF12900">
    <property type="entry name" value="Pyridox_ox_2"/>
    <property type="match status" value="1"/>
</dbReference>
<dbReference type="Proteomes" id="UP000320481">
    <property type="component" value="Unassembled WGS sequence"/>
</dbReference>
<dbReference type="PANTHER" id="PTHR34071">
    <property type="entry name" value="5-NITROIMIDAZOLE ANTIBIOTICS RESISTANCE PROTEIN, NIMA-FAMILY-RELATED PROTEIN-RELATED"/>
    <property type="match status" value="1"/>
</dbReference>
<dbReference type="RefSeq" id="WP_146469093.1">
    <property type="nucleotide sequence ID" value="NZ_VOGW01000192.1"/>
</dbReference>
<sequence length="226" mass="24287">MNSGRPERQLPVTERTRHRRLREQGSLDRDRLDAILEAGFVCHLGVEVEGTVMVVPTVYGTDGTTLYLHGSVAGRSMIASPAATVCVTVTHVDGLVLARSVFEHGVNYRSAMIFGTPRLVTDPDEKLAGLRCLTEQAAPGQWDYARRPHRKELAATALLALPLDEASVKIREGAPDDGAGPDAELGLWAGVLPLHTTWGEPDPDPLLPEGVEAPAHVTRRVGGPAN</sequence>
<evidence type="ECO:0000256" key="1">
    <source>
        <dbReference type="SAM" id="MobiDB-lite"/>
    </source>
</evidence>
<dbReference type="InterPro" id="IPR024747">
    <property type="entry name" value="Pyridox_Oxase-rel"/>
</dbReference>
<dbReference type="AlphaFoldDB" id="A0A5C6IQE1"/>
<name>A0A5C6IQE1_9ACTN</name>
<proteinExistence type="predicted"/>
<evidence type="ECO:0000313" key="3">
    <source>
        <dbReference type="Proteomes" id="UP000320481"/>
    </source>
</evidence>
<reference evidence="2" key="1">
    <citation type="journal article" date="2019" name="Microbiol. Resour. Announc.">
        <title>Draft Genomic Sequences of Streptomyces misionensis and Streptomyces albidoflavus, bacteria applied for phytopathogen biocontrol.</title>
        <authorList>
            <person name="Pylro V."/>
            <person name="Dias A."/>
            <person name="Andreote F."/>
            <person name="Varani A."/>
            <person name="Andreote C."/>
            <person name="Bernardo E."/>
            <person name="Martins T."/>
        </authorList>
    </citation>
    <scope>NUCLEOTIDE SEQUENCE [LARGE SCALE GENOMIC DNA]</scope>
    <source>
        <strain evidence="2">66</strain>
    </source>
</reference>
<feature type="region of interest" description="Disordered" evidence="1">
    <location>
        <begin position="200"/>
        <end position="226"/>
    </location>
</feature>
<organism evidence="2 3">
    <name type="scientific">Streptomyces misionensis</name>
    <dbReference type="NCBI Taxonomy" id="67331"/>
    <lineage>
        <taxon>Bacteria</taxon>
        <taxon>Bacillati</taxon>
        <taxon>Actinomycetota</taxon>
        <taxon>Actinomycetes</taxon>
        <taxon>Kitasatosporales</taxon>
        <taxon>Streptomycetaceae</taxon>
        <taxon>Streptomyces</taxon>
    </lineage>
</organism>
<accession>A0A5C6IQE1</accession>